<dbReference type="PROSITE" id="PS00092">
    <property type="entry name" value="N6_MTASE"/>
    <property type="match status" value="1"/>
</dbReference>
<gene>
    <name evidence="3" type="ORF">CXU22_01970</name>
</gene>
<protein>
    <submittedName>
        <fullName evidence="3">16S rRNA (Guanine(966)-N(2))-methyltransferase RsmD</fullName>
    </submittedName>
</protein>
<name>A0A2N8HGD1_9BACT</name>
<dbReference type="RefSeq" id="WP_102712017.1">
    <property type="nucleotide sequence ID" value="NZ_PJKA01000003.1"/>
</dbReference>
<dbReference type="Pfam" id="PF03602">
    <property type="entry name" value="Cons_hypoth95"/>
    <property type="match status" value="1"/>
</dbReference>
<evidence type="ECO:0000313" key="4">
    <source>
        <dbReference type="Proteomes" id="UP000236000"/>
    </source>
</evidence>
<organism evidence="3 4">
    <name type="scientific">Akkermansia muciniphila</name>
    <dbReference type="NCBI Taxonomy" id="239935"/>
    <lineage>
        <taxon>Bacteria</taxon>
        <taxon>Pseudomonadati</taxon>
        <taxon>Verrucomicrobiota</taxon>
        <taxon>Verrucomicrobiia</taxon>
        <taxon>Verrucomicrobiales</taxon>
        <taxon>Akkermansiaceae</taxon>
        <taxon>Akkermansia</taxon>
    </lineage>
</organism>
<dbReference type="PANTHER" id="PTHR43542">
    <property type="entry name" value="METHYLTRANSFERASE"/>
    <property type="match status" value="1"/>
</dbReference>
<dbReference type="SUPFAM" id="SSF53335">
    <property type="entry name" value="S-adenosyl-L-methionine-dependent methyltransferases"/>
    <property type="match status" value="1"/>
</dbReference>
<sequence length="191" mass="20503">MRIISGKAGGIALSVPKGEVRPTTDRVREALFSILHPLIEHAEVLDLFTGSGAFGLEALSRGAGSSRMVDFSRISCATAKANLAKTGLEGGTVIQGDAVQFVKRELLAGRKYDVIFADPPYCKGPADRDFIVELAQAGISGLLKKGGLFIAEVQEGWGTGREGAAEFDGLDLVDTRRYGKNMLLFYRLPEK</sequence>
<dbReference type="PANTHER" id="PTHR43542:SF1">
    <property type="entry name" value="METHYLTRANSFERASE"/>
    <property type="match status" value="1"/>
</dbReference>
<dbReference type="GO" id="GO:0008168">
    <property type="term" value="F:methyltransferase activity"/>
    <property type="evidence" value="ECO:0007669"/>
    <property type="project" value="UniProtKB-KW"/>
</dbReference>
<dbReference type="Gene3D" id="3.40.50.150">
    <property type="entry name" value="Vaccinia Virus protein VP39"/>
    <property type="match status" value="1"/>
</dbReference>
<dbReference type="InterPro" id="IPR029063">
    <property type="entry name" value="SAM-dependent_MTases_sf"/>
</dbReference>
<dbReference type="OrthoDB" id="9803017at2"/>
<dbReference type="InterPro" id="IPR002052">
    <property type="entry name" value="DNA_methylase_N6_adenine_CS"/>
</dbReference>
<dbReference type="PIRSF" id="PIRSF004553">
    <property type="entry name" value="CHP00095"/>
    <property type="match status" value="1"/>
</dbReference>
<evidence type="ECO:0000256" key="1">
    <source>
        <dbReference type="ARBA" id="ARBA00022603"/>
    </source>
</evidence>
<evidence type="ECO:0000313" key="3">
    <source>
        <dbReference type="EMBL" id="PNC19802.1"/>
    </source>
</evidence>
<dbReference type="AlphaFoldDB" id="A0A2N8HGD1"/>
<dbReference type="CDD" id="cd02440">
    <property type="entry name" value="AdoMet_MTases"/>
    <property type="match status" value="1"/>
</dbReference>
<evidence type="ECO:0000256" key="2">
    <source>
        <dbReference type="ARBA" id="ARBA00022679"/>
    </source>
</evidence>
<keyword evidence="1 3" id="KW-0489">Methyltransferase</keyword>
<keyword evidence="2 3" id="KW-0808">Transferase</keyword>
<comment type="caution">
    <text evidence="3">The sequence shown here is derived from an EMBL/GenBank/DDBJ whole genome shotgun (WGS) entry which is preliminary data.</text>
</comment>
<dbReference type="EMBL" id="PJKA01000003">
    <property type="protein sequence ID" value="PNC19802.1"/>
    <property type="molecule type" value="Genomic_DNA"/>
</dbReference>
<dbReference type="InterPro" id="IPR004398">
    <property type="entry name" value="RNA_MeTrfase_RsmD"/>
</dbReference>
<reference evidence="3 4" key="1">
    <citation type="journal article" date="2017" name="BMC Genomics">
        <title>Genome sequencing of 39 Akkermansia muciniphila isolates reveals its population structure, genomic and functional diverisity, and global distribution in mammalian gut microbiotas.</title>
        <authorList>
            <person name="Guo X."/>
            <person name="Li S."/>
            <person name="Zhang J."/>
            <person name="Wu F."/>
            <person name="Li X."/>
            <person name="Wu D."/>
            <person name="Zhang M."/>
            <person name="Ou Z."/>
            <person name="Jie Z."/>
            <person name="Yan Q."/>
            <person name="Li P."/>
            <person name="Yi J."/>
            <person name="Peng Y."/>
        </authorList>
    </citation>
    <scope>NUCLEOTIDE SEQUENCE [LARGE SCALE GENOMIC DNA]</scope>
    <source>
        <strain evidence="3 4">GP24</strain>
    </source>
</reference>
<dbReference type="GO" id="GO:0031167">
    <property type="term" value="P:rRNA methylation"/>
    <property type="evidence" value="ECO:0007669"/>
    <property type="project" value="InterPro"/>
</dbReference>
<dbReference type="Proteomes" id="UP000236000">
    <property type="component" value="Unassembled WGS sequence"/>
</dbReference>
<accession>A0A2N8HGD1</accession>
<dbReference type="GO" id="GO:0003676">
    <property type="term" value="F:nucleic acid binding"/>
    <property type="evidence" value="ECO:0007669"/>
    <property type="project" value="InterPro"/>
</dbReference>
<proteinExistence type="predicted"/>